<evidence type="ECO:0000313" key="2">
    <source>
        <dbReference type="Proteomes" id="UP000176504"/>
    </source>
</evidence>
<protein>
    <recommendedName>
        <fullName evidence="3">Bacterial toxin RNase RnlA/LsoA DBD domain-containing protein</fullName>
    </recommendedName>
</protein>
<accession>A0A1F4VF01</accession>
<evidence type="ECO:0000313" key="1">
    <source>
        <dbReference type="EMBL" id="OGC55735.1"/>
    </source>
</evidence>
<proteinExistence type="predicted"/>
<sequence length="156" mass="18447">MLIDKNSKLWNYLDEHIKGLLEDGEALLDDVKTHEKNISDYSYLVFPFSKAYEGFLKKLFLDLKLIDKGQFFGDEIRIGKVLNPSFKHERESVYARIPRRIPGRDLSEHLWTVWKNARNLVFHYYPHNFRKLSLREAENLVNDIVEVMHEAVELVG</sequence>
<reference evidence="1 2" key="1">
    <citation type="journal article" date="2016" name="Nat. Commun.">
        <title>Thousands of microbial genomes shed light on interconnected biogeochemical processes in an aquifer system.</title>
        <authorList>
            <person name="Anantharaman K."/>
            <person name="Brown C.T."/>
            <person name="Hug L.A."/>
            <person name="Sharon I."/>
            <person name="Castelle C.J."/>
            <person name="Probst A.J."/>
            <person name="Thomas B.C."/>
            <person name="Singh A."/>
            <person name="Wilkins M.J."/>
            <person name="Karaoz U."/>
            <person name="Brodie E.L."/>
            <person name="Williams K.H."/>
            <person name="Hubbard S.S."/>
            <person name="Banfield J.F."/>
        </authorList>
    </citation>
    <scope>NUCLEOTIDE SEQUENCE [LARGE SCALE GENOMIC DNA]</scope>
</reference>
<evidence type="ECO:0008006" key="3">
    <source>
        <dbReference type="Google" id="ProtNLM"/>
    </source>
</evidence>
<dbReference type="EMBL" id="MEVI01000001">
    <property type="protein sequence ID" value="OGC55735.1"/>
    <property type="molecule type" value="Genomic_DNA"/>
</dbReference>
<gene>
    <name evidence="1" type="ORF">A3A78_01710</name>
</gene>
<dbReference type="AlphaFoldDB" id="A0A1F4VF01"/>
<name>A0A1F4VF01_UNCKA</name>
<organism evidence="1 2">
    <name type="scientific">candidate division WWE3 bacterium RIFCSPLOWO2_01_FULL_41_18</name>
    <dbReference type="NCBI Taxonomy" id="1802625"/>
    <lineage>
        <taxon>Bacteria</taxon>
        <taxon>Katanobacteria</taxon>
    </lineage>
</organism>
<comment type="caution">
    <text evidence="1">The sequence shown here is derived from an EMBL/GenBank/DDBJ whole genome shotgun (WGS) entry which is preliminary data.</text>
</comment>
<dbReference type="Proteomes" id="UP000176504">
    <property type="component" value="Unassembled WGS sequence"/>
</dbReference>